<dbReference type="EMBL" id="CAFBNB010000039">
    <property type="protein sequence ID" value="CAB4923133.1"/>
    <property type="molecule type" value="Genomic_DNA"/>
</dbReference>
<sequence length="53" mass="5376">MIAQTGSGTVTASMMSTTSSSGSAAARVSATSSTRGSIQARERTVNARLTILR</sequence>
<proteinExistence type="predicted"/>
<accession>A0A6J7HWU6</accession>
<feature type="region of interest" description="Disordered" evidence="1">
    <location>
        <begin position="1"/>
        <end position="41"/>
    </location>
</feature>
<gene>
    <name evidence="2" type="ORF">UFOPK3720_00331</name>
</gene>
<feature type="compositionally biased region" description="Low complexity" evidence="1">
    <location>
        <begin position="1"/>
        <end position="37"/>
    </location>
</feature>
<evidence type="ECO:0000313" key="2">
    <source>
        <dbReference type="EMBL" id="CAB4923133.1"/>
    </source>
</evidence>
<dbReference type="AlphaFoldDB" id="A0A6J7HWU6"/>
<protein>
    <submittedName>
        <fullName evidence="2">Unannotated protein</fullName>
    </submittedName>
</protein>
<reference evidence="2" key="1">
    <citation type="submission" date="2020-05" db="EMBL/GenBank/DDBJ databases">
        <authorList>
            <person name="Chiriac C."/>
            <person name="Salcher M."/>
            <person name="Ghai R."/>
            <person name="Kavagutti S V."/>
        </authorList>
    </citation>
    <scope>NUCLEOTIDE SEQUENCE</scope>
</reference>
<organism evidence="2">
    <name type="scientific">freshwater metagenome</name>
    <dbReference type="NCBI Taxonomy" id="449393"/>
    <lineage>
        <taxon>unclassified sequences</taxon>
        <taxon>metagenomes</taxon>
        <taxon>ecological metagenomes</taxon>
    </lineage>
</organism>
<name>A0A6J7HWU6_9ZZZZ</name>
<evidence type="ECO:0000256" key="1">
    <source>
        <dbReference type="SAM" id="MobiDB-lite"/>
    </source>
</evidence>